<dbReference type="AlphaFoldDB" id="A0A2G9U5L2"/>
<dbReference type="OrthoDB" id="420606at2759"/>
<protein>
    <recommendedName>
        <fullName evidence="2">DUF7741 domain-containing protein</fullName>
    </recommendedName>
</protein>
<dbReference type="PANTHER" id="PTHR13285:SF18">
    <property type="entry name" value="PROTEIN-CYSTEINE N-PALMITOYLTRANSFERASE RASP"/>
    <property type="match status" value="1"/>
</dbReference>
<dbReference type="Pfam" id="PF24888">
    <property type="entry name" value="DUF7741"/>
    <property type="match status" value="1"/>
</dbReference>
<feature type="transmembrane region" description="Helical" evidence="1">
    <location>
        <begin position="259"/>
        <end position="279"/>
    </location>
</feature>
<feature type="transmembrane region" description="Helical" evidence="1">
    <location>
        <begin position="202"/>
        <end position="220"/>
    </location>
</feature>
<keyword evidence="1" id="KW-1133">Transmembrane helix</keyword>
<accession>A0A2G9U5L2</accession>
<dbReference type="GO" id="GO:0005783">
    <property type="term" value="C:endoplasmic reticulum"/>
    <property type="evidence" value="ECO:0007669"/>
    <property type="project" value="TreeGrafter"/>
</dbReference>
<feature type="domain" description="DUF7741" evidence="2">
    <location>
        <begin position="38"/>
        <end position="80"/>
    </location>
</feature>
<keyword evidence="1" id="KW-0812">Transmembrane</keyword>
<gene>
    <name evidence="3" type="ORF">TELCIR_13358</name>
</gene>
<dbReference type="InterPro" id="IPR056643">
    <property type="entry name" value="DUF7741"/>
</dbReference>
<keyword evidence="1" id="KW-0472">Membrane</keyword>
<evidence type="ECO:0000256" key="1">
    <source>
        <dbReference type="SAM" id="Phobius"/>
    </source>
</evidence>
<keyword evidence="4" id="KW-1185">Reference proteome</keyword>
<dbReference type="EMBL" id="KZ349394">
    <property type="protein sequence ID" value="PIO64992.1"/>
    <property type="molecule type" value="Genomic_DNA"/>
</dbReference>
<feature type="transmembrane region" description="Helical" evidence="1">
    <location>
        <begin position="232"/>
        <end position="253"/>
    </location>
</feature>
<sequence>MVTRFIEDSDFGLAMMTKTAYVSRSPDELMDLTMITYEKRGTNPHSYCGSSWEGTNEARCFKNPDEEEQCVCPQAMCNAVMPPEMAIPSGNSSMHPTNITQPASSANATKTRKCKNGMKFSPNAQAVFMGEKLTEAIRGGIGTDSKSAQCVLILAAFAAIVTALTAATRSIVIPWVLCISFILKGTELLPFTMDNHTFYREFNVYLYGAIKILNFALYLCSHKEKKYSDVWMDHLVYMTYLPYAMTLIVYIPLMKAPMPHAVFRGLAALIAVFGVVLAWHGTKTHYICWVSLSAAELIIEKIGKALWSTPQFQEMRRNIGEENTRRLIALSMLATVIPG</sequence>
<evidence type="ECO:0000313" key="3">
    <source>
        <dbReference type="EMBL" id="PIO64992.1"/>
    </source>
</evidence>
<dbReference type="Proteomes" id="UP000230423">
    <property type="component" value="Unassembled WGS sequence"/>
</dbReference>
<name>A0A2G9U5L2_TELCI</name>
<organism evidence="3 4">
    <name type="scientific">Teladorsagia circumcincta</name>
    <name type="common">Brown stomach worm</name>
    <name type="synonym">Ostertagia circumcincta</name>
    <dbReference type="NCBI Taxonomy" id="45464"/>
    <lineage>
        <taxon>Eukaryota</taxon>
        <taxon>Metazoa</taxon>
        <taxon>Ecdysozoa</taxon>
        <taxon>Nematoda</taxon>
        <taxon>Chromadorea</taxon>
        <taxon>Rhabditida</taxon>
        <taxon>Rhabditina</taxon>
        <taxon>Rhabditomorpha</taxon>
        <taxon>Strongyloidea</taxon>
        <taxon>Trichostrongylidae</taxon>
        <taxon>Teladorsagia</taxon>
    </lineage>
</organism>
<feature type="transmembrane region" description="Helical" evidence="1">
    <location>
        <begin position="151"/>
        <end position="182"/>
    </location>
</feature>
<proteinExistence type="predicted"/>
<evidence type="ECO:0000259" key="2">
    <source>
        <dbReference type="Pfam" id="PF24888"/>
    </source>
</evidence>
<evidence type="ECO:0000313" key="4">
    <source>
        <dbReference type="Proteomes" id="UP000230423"/>
    </source>
</evidence>
<dbReference type="PANTHER" id="PTHR13285">
    <property type="entry name" value="ACYLTRANSFERASE"/>
    <property type="match status" value="1"/>
</dbReference>
<dbReference type="InterPro" id="IPR051085">
    <property type="entry name" value="MB_O-acyltransferase"/>
</dbReference>
<reference evidence="3 4" key="1">
    <citation type="submission" date="2015-09" db="EMBL/GenBank/DDBJ databases">
        <title>Draft genome of the parasitic nematode Teladorsagia circumcincta isolate WARC Sus (inbred).</title>
        <authorList>
            <person name="Mitreva M."/>
        </authorList>
    </citation>
    <scope>NUCLEOTIDE SEQUENCE [LARGE SCALE GENOMIC DNA]</scope>
    <source>
        <strain evidence="3 4">S</strain>
    </source>
</reference>
<dbReference type="GO" id="GO:0016409">
    <property type="term" value="F:palmitoyltransferase activity"/>
    <property type="evidence" value="ECO:0007669"/>
    <property type="project" value="TreeGrafter"/>
</dbReference>